<dbReference type="GO" id="GO:0003677">
    <property type="term" value="F:DNA binding"/>
    <property type="evidence" value="ECO:0007669"/>
    <property type="project" value="InterPro"/>
</dbReference>
<dbReference type="Pfam" id="PF00239">
    <property type="entry name" value="Resolvase"/>
    <property type="match status" value="1"/>
</dbReference>
<dbReference type="InterPro" id="IPR036162">
    <property type="entry name" value="Resolvase-like_N_sf"/>
</dbReference>
<gene>
    <name evidence="2" type="ORF">EZE20_23490</name>
</gene>
<organism evidence="2 3">
    <name type="scientific">Arundinibacter roseus</name>
    <dbReference type="NCBI Taxonomy" id="2070510"/>
    <lineage>
        <taxon>Bacteria</taxon>
        <taxon>Pseudomonadati</taxon>
        <taxon>Bacteroidota</taxon>
        <taxon>Cytophagia</taxon>
        <taxon>Cytophagales</taxon>
        <taxon>Spirosomataceae</taxon>
        <taxon>Arundinibacter</taxon>
    </lineage>
</organism>
<dbReference type="SUPFAM" id="SSF53041">
    <property type="entry name" value="Resolvase-like"/>
    <property type="match status" value="1"/>
</dbReference>
<evidence type="ECO:0000313" key="2">
    <source>
        <dbReference type="EMBL" id="TDB57966.1"/>
    </source>
</evidence>
<dbReference type="AlphaFoldDB" id="A0A4R4JV79"/>
<evidence type="ECO:0000259" key="1">
    <source>
        <dbReference type="Pfam" id="PF00239"/>
    </source>
</evidence>
<dbReference type="EMBL" id="SMJU01000026">
    <property type="protein sequence ID" value="TDB57966.1"/>
    <property type="molecule type" value="Genomic_DNA"/>
</dbReference>
<dbReference type="Proteomes" id="UP000295706">
    <property type="component" value="Unassembled WGS sequence"/>
</dbReference>
<protein>
    <submittedName>
        <fullName evidence="2">Recombinase family protein</fullName>
    </submittedName>
</protein>
<feature type="domain" description="Resolvase/invertase-type recombinase catalytic" evidence="1">
    <location>
        <begin position="47"/>
        <end position="101"/>
    </location>
</feature>
<dbReference type="InterPro" id="IPR006119">
    <property type="entry name" value="Resolv_N"/>
</dbReference>
<comment type="caution">
    <text evidence="2">The sequence shown here is derived from an EMBL/GenBank/DDBJ whole genome shotgun (WGS) entry which is preliminary data.</text>
</comment>
<reference evidence="2 3" key="1">
    <citation type="submission" date="2019-02" db="EMBL/GenBank/DDBJ databases">
        <title>Arundinibacter roseus gen. nov., sp. nov., a new member of the family Cytophagaceae.</title>
        <authorList>
            <person name="Szuroczki S."/>
            <person name="Khayer B."/>
            <person name="Sproer C."/>
            <person name="Toumi M."/>
            <person name="Szabo A."/>
            <person name="Felfoldi T."/>
            <person name="Schumann P."/>
            <person name="Toth E."/>
        </authorList>
    </citation>
    <scope>NUCLEOTIDE SEQUENCE [LARGE SCALE GENOMIC DNA]</scope>
    <source>
        <strain evidence="2 3">DMA-k-7a</strain>
    </source>
</reference>
<dbReference type="GO" id="GO:0000150">
    <property type="term" value="F:DNA strand exchange activity"/>
    <property type="evidence" value="ECO:0007669"/>
    <property type="project" value="InterPro"/>
</dbReference>
<keyword evidence="3" id="KW-1185">Reference proteome</keyword>
<dbReference type="OrthoDB" id="9797501at2"/>
<accession>A0A4R4JV79</accession>
<dbReference type="Gene3D" id="3.40.50.1390">
    <property type="entry name" value="Resolvase, N-terminal catalytic domain"/>
    <property type="match status" value="1"/>
</dbReference>
<proteinExistence type="predicted"/>
<name>A0A4R4JV79_9BACT</name>
<evidence type="ECO:0000313" key="3">
    <source>
        <dbReference type="Proteomes" id="UP000295706"/>
    </source>
</evidence>
<sequence>MIYQRVSFRKWNEVALVQRASNQACIKTTVFLHNQNAGNLAQFTYLTCHVIIQNSLSEAIDTGTATGNLFFQFMCVLDENECNVIREQTKAGLESARARGRSGGRSQGLSERYQKIAVQVKDMYARNVHSADATREMVQMKSQPTFY</sequence>